<sequence length="121" mass="13178">MRPPGGRGRGPARNAARARPDRDVFDITSGDGGVQDRRSVSIRTHLVHLRPPYLGTWGTGGRNRKPGQTTQRVKMSPQHGSVRSTLHSPEEVWGTAHVHGARSCQAINRSPEPPVAPSHQD</sequence>
<dbReference type="Proteomes" id="UP001501020">
    <property type="component" value="Unassembled WGS sequence"/>
</dbReference>
<accession>A0ABP5M421</accession>
<keyword evidence="3" id="KW-1185">Reference proteome</keyword>
<evidence type="ECO:0000313" key="2">
    <source>
        <dbReference type="EMBL" id="GAA2163406.1"/>
    </source>
</evidence>
<evidence type="ECO:0000313" key="3">
    <source>
        <dbReference type="Proteomes" id="UP001501020"/>
    </source>
</evidence>
<feature type="region of interest" description="Disordered" evidence="1">
    <location>
        <begin position="51"/>
        <end position="121"/>
    </location>
</feature>
<comment type="caution">
    <text evidence="2">The sequence shown here is derived from an EMBL/GenBank/DDBJ whole genome shotgun (WGS) entry which is preliminary data.</text>
</comment>
<reference evidence="3" key="1">
    <citation type="journal article" date="2019" name="Int. J. Syst. Evol. Microbiol.">
        <title>The Global Catalogue of Microorganisms (GCM) 10K type strain sequencing project: providing services to taxonomists for standard genome sequencing and annotation.</title>
        <authorList>
            <consortium name="The Broad Institute Genomics Platform"/>
            <consortium name="The Broad Institute Genome Sequencing Center for Infectious Disease"/>
            <person name="Wu L."/>
            <person name="Ma J."/>
        </authorList>
    </citation>
    <scope>NUCLEOTIDE SEQUENCE [LARGE SCALE GENOMIC DNA]</scope>
    <source>
        <strain evidence="3">JCM 13850</strain>
    </source>
</reference>
<proteinExistence type="predicted"/>
<feature type="region of interest" description="Disordered" evidence="1">
    <location>
        <begin position="1"/>
        <end position="33"/>
    </location>
</feature>
<dbReference type="EMBL" id="BAAAMR010000111">
    <property type="protein sequence ID" value="GAA2163406.1"/>
    <property type="molecule type" value="Genomic_DNA"/>
</dbReference>
<feature type="compositionally biased region" description="Pro residues" evidence="1">
    <location>
        <begin position="111"/>
        <end position="121"/>
    </location>
</feature>
<gene>
    <name evidence="2" type="ORF">GCM10009727_79750</name>
</gene>
<organism evidence="2 3">
    <name type="scientific">Actinomadura napierensis</name>
    <dbReference type="NCBI Taxonomy" id="267854"/>
    <lineage>
        <taxon>Bacteria</taxon>
        <taxon>Bacillati</taxon>
        <taxon>Actinomycetota</taxon>
        <taxon>Actinomycetes</taxon>
        <taxon>Streptosporangiales</taxon>
        <taxon>Thermomonosporaceae</taxon>
        <taxon>Actinomadura</taxon>
    </lineage>
</organism>
<protein>
    <submittedName>
        <fullName evidence="2">Uncharacterized protein</fullName>
    </submittedName>
</protein>
<name>A0ABP5M421_9ACTN</name>
<feature type="compositionally biased region" description="Polar residues" evidence="1">
    <location>
        <begin position="66"/>
        <end position="87"/>
    </location>
</feature>
<evidence type="ECO:0000256" key="1">
    <source>
        <dbReference type="SAM" id="MobiDB-lite"/>
    </source>
</evidence>